<keyword evidence="3" id="KW-0804">Transcription</keyword>
<evidence type="ECO:0000313" key="7">
    <source>
        <dbReference type="Proteomes" id="UP000011669"/>
    </source>
</evidence>
<reference evidence="6 7" key="1">
    <citation type="journal article" date="2014" name="PLoS Genet.">
        <title>Phylogenetically driven sequencing of extremely halophilic archaea reveals strategies for static and dynamic osmo-response.</title>
        <authorList>
            <person name="Becker E.A."/>
            <person name="Seitzer P.M."/>
            <person name="Tritt A."/>
            <person name="Larsen D."/>
            <person name="Krusor M."/>
            <person name="Yao A.I."/>
            <person name="Wu D."/>
            <person name="Madern D."/>
            <person name="Eisen J.A."/>
            <person name="Darling A.E."/>
            <person name="Facciotti M.T."/>
        </authorList>
    </citation>
    <scope>NUCLEOTIDE SEQUENCE [LARGE SCALE GENOMIC DNA]</scope>
    <source>
        <strain evidence="6 7">DSM 5350</strain>
    </source>
</reference>
<dbReference type="Gene3D" id="1.10.10.10">
    <property type="entry name" value="Winged helix-like DNA-binding domain superfamily/Winged helix DNA-binding domain"/>
    <property type="match status" value="1"/>
</dbReference>
<dbReference type="SUPFAM" id="SSF55781">
    <property type="entry name" value="GAF domain-like"/>
    <property type="match status" value="1"/>
</dbReference>
<feature type="domain" description="HTH iclR-type" evidence="4">
    <location>
        <begin position="12"/>
        <end position="71"/>
    </location>
</feature>
<dbReference type="InterPro" id="IPR036388">
    <property type="entry name" value="WH-like_DNA-bd_sf"/>
</dbReference>
<dbReference type="Pfam" id="PF01614">
    <property type="entry name" value="IclR_C"/>
    <property type="match status" value="1"/>
</dbReference>
<dbReference type="PANTHER" id="PTHR30136:SF35">
    <property type="entry name" value="HTH-TYPE TRANSCRIPTIONAL REGULATOR RV1719"/>
    <property type="match status" value="1"/>
</dbReference>
<dbReference type="InterPro" id="IPR014757">
    <property type="entry name" value="Tscrpt_reg_IclR_C"/>
</dbReference>
<dbReference type="InterPro" id="IPR005471">
    <property type="entry name" value="Tscrpt_reg_IclR_N"/>
</dbReference>
<dbReference type="InterPro" id="IPR011991">
    <property type="entry name" value="ArsR-like_HTH"/>
</dbReference>
<dbReference type="InterPro" id="IPR050707">
    <property type="entry name" value="HTH_MetabolicPath_Reg"/>
</dbReference>
<name>M0MMK3_9EURY</name>
<sequence length="257" mass="28154">MITMTKRAKHAVKSVETGFNILDALKELDGAGVSELATYLDIPKSTVHNYLSTLVQEEYVVKDGSTYYVGIRPLEYGAYARSQLEIYGIAKPEVDDLAATTGELANLMIEEHGRGAYLHRARGKKAVQVEAHVGTRVPLHGTGLGKAILAHLSEERVEEIIERHGLVGSTSNTITDRETLDKELAEIRERGVAFDDGERITGLRCVAAPILSNKNRVLGAISVSGPSNRIQDERFTDELPSRVLEAVNVIELNVTYS</sequence>
<dbReference type="SUPFAM" id="SSF46785">
    <property type="entry name" value="Winged helix' DNA-binding domain"/>
    <property type="match status" value="1"/>
</dbReference>
<dbReference type="InterPro" id="IPR029016">
    <property type="entry name" value="GAF-like_dom_sf"/>
</dbReference>
<dbReference type="Pfam" id="PF09339">
    <property type="entry name" value="HTH_IclR"/>
    <property type="match status" value="1"/>
</dbReference>
<dbReference type="GO" id="GO:0003677">
    <property type="term" value="F:DNA binding"/>
    <property type="evidence" value="ECO:0007669"/>
    <property type="project" value="UniProtKB-KW"/>
</dbReference>
<dbReference type="GO" id="GO:0045892">
    <property type="term" value="P:negative regulation of DNA-templated transcription"/>
    <property type="evidence" value="ECO:0007669"/>
    <property type="project" value="TreeGrafter"/>
</dbReference>
<protein>
    <submittedName>
        <fullName evidence="6">Transcription regulator</fullName>
    </submittedName>
</protein>
<evidence type="ECO:0000259" key="4">
    <source>
        <dbReference type="PROSITE" id="PS51077"/>
    </source>
</evidence>
<proteinExistence type="predicted"/>
<dbReference type="PROSITE" id="PS51077">
    <property type="entry name" value="HTH_ICLR"/>
    <property type="match status" value="1"/>
</dbReference>
<dbReference type="EMBL" id="AOMD01000011">
    <property type="protein sequence ID" value="EMA46922.1"/>
    <property type="molecule type" value="Genomic_DNA"/>
</dbReference>
<dbReference type="PROSITE" id="PS51078">
    <property type="entry name" value="ICLR_ED"/>
    <property type="match status" value="1"/>
</dbReference>
<dbReference type="InParanoid" id="M0MMK3"/>
<feature type="domain" description="IclR-ED" evidence="5">
    <location>
        <begin position="72"/>
        <end position="256"/>
    </location>
</feature>
<evidence type="ECO:0000256" key="2">
    <source>
        <dbReference type="ARBA" id="ARBA00023125"/>
    </source>
</evidence>
<dbReference type="PATRIC" id="fig|1227455.4.peg.564"/>
<dbReference type="CDD" id="cd00090">
    <property type="entry name" value="HTH_ARSR"/>
    <property type="match status" value="1"/>
</dbReference>
<keyword evidence="2" id="KW-0238">DNA-binding</keyword>
<dbReference type="InterPro" id="IPR036390">
    <property type="entry name" value="WH_DNA-bd_sf"/>
</dbReference>
<accession>M0MMK3</accession>
<keyword evidence="1" id="KW-0805">Transcription regulation</keyword>
<evidence type="ECO:0000259" key="5">
    <source>
        <dbReference type="PROSITE" id="PS51078"/>
    </source>
</evidence>
<dbReference type="Proteomes" id="UP000011669">
    <property type="component" value="Unassembled WGS sequence"/>
</dbReference>
<keyword evidence="7" id="KW-1185">Reference proteome</keyword>
<evidence type="ECO:0000256" key="3">
    <source>
        <dbReference type="ARBA" id="ARBA00023163"/>
    </source>
</evidence>
<evidence type="ECO:0000313" key="6">
    <source>
        <dbReference type="EMBL" id="EMA46922.1"/>
    </source>
</evidence>
<dbReference type="Gene3D" id="3.30.450.40">
    <property type="match status" value="1"/>
</dbReference>
<dbReference type="PANTHER" id="PTHR30136">
    <property type="entry name" value="HELIX-TURN-HELIX TRANSCRIPTIONAL REGULATOR, ICLR FAMILY"/>
    <property type="match status" value="1"/>
</dbReference>
<comment type="caution">
    <text evidence="6">The sequence shown here is derived from an EMBL/GenBank/DDBJ whole genome shotgun (WGS) entry which is preliminary data.</text>
</comment>
<gene>
    <name evidence="6" type="ORF">C449_02769</name>
</gene>
<evidence type="ECO:0000256" key="1">
    <source>
        <dbReference type="ARBA" id="ARBA00023015"/>
    </source>
</evidence>
<dbReference type="SMART" id="SM00346">
    <property type="entry name" value="HTH_ICLR"/>
    <property type="match status" value="1"/>
</dbReference>
<organism evidence="6 7">
    <name type="scientific">Halococcus saccharolyticus DSM 5350</name>
    <dbReference type="NCBI Taxonomy" id="1227455"/>
    <lineage>
        <taxon>Archaea</taxon>
        <taxon>Methanobacteriati</taxon>
        <taxon>Methanobacteriota</taxon>
        <taxon>Stenosarchaea group</taxon>
        <taxon>Halobacteria</taxon>
        <taxon>Halobacteriales</taxon>
        <taxon>Halococcaceae</taxon>
        <taxon>Halococcus</taxon>
    </lineage>
</organism>
<dbReference type="AlphaFoldDB" id="M0MMK3"/>
<dbReference type="GO" id="GO:0003700">
    <property type="term" value="F:DNA-binding transcription factor activity"/>
    <property type="evidence" value="ECO:0007669"/>
    <property type="project" value="TreeGrafter"/>
</dbReference>